<sequence length="61" mass="6617">MKFLKPAEGRTVDQPDGTPWPPEGMEAPDTLFVRRRIADGDLIEADVPAEEASTPKPKGGK</sequence>
<comment type="caution">
    <text evidence="2">The sequence shown here is derived from an EMBL/GenBank/DDBJ whole genome shotgun (WGS) entry which is preliminary data.</text>
</comment>
<gene>
    <name evidence="2" type="ORF">GGQ67_001111</name>
</gene>
<evidence type="ECO:0000313" key="3">
    <source>
        <dbReference type="Proteomes" id="UP000582090"/>
    </source>
</evidence>
<name>A0A7W6CW59_9HYPH</name>
<evidence type="ECO:0000313" key="2">
    <source>
        <dbReference type="EMBL" id="MBB3963486.1"/>
    </source>
</evidence>
<evidence type="ECO:0008006" key="4">
    <source>
        <dbReference type="Google" id="ProtNLM"/>
    </source>
</evidence>
<accession>A0A7W6CW59</accession>
<dbReference type="Proteomes" id="UP000582090">
    <property type="component" value="Unassembled WGS sequence"/>
</dbReference>
<feature type="compositionally biased region" description="Basic and acidic residues" evidence="1">
    <location>
        <begin position="1"/>
        <end position="13"/>
    </location>
</feature>
<keyword evidence="3" id="KW-1185">Reference proteome</keyword>
<organism evidence="2 3">
    <name type="scientific">Rhizobium metallidurans</name>
    <dbReference type="NCBI Taxonomy" id="1265931"/>
    <lineage>
        <taxon>Bacteria</taxon>
        <taxon>Pseudomonadati</taxon>
        <taxon>Pseudomonadota</taxon>
        <taxon>Alphaproteobacteria</taxon>
        <taxon>Hyphomicrobiales</taxon>
        <taxon>Rhizobiaceae</taxon>
        <taxon>Rhizobium/Agrobacterium group</taxon>
        <taxon>Rhizobium</taxon>
    </lineage>
</organism>
<reference evidence="2 3" key="1">
    <citation type="submission" date="2020-08" db="EMBL/GenBank/DDBJ databases">
        <title>Genomic Encyclopedia of Type Strains, Phase IV (KMG-IV): sequencing the most valuable type-strain genomes for metagenomic binning, comparative biology and taxonomic classification.</title>
        <authorList>
            <person name="Goeker M."/>
        </authorList>
    </citation>
    <scope>NUCLEOTIDE SEQUENCE [LARGE SCALE GENOMIC DNA]</scope>
    <source>
        <strain evidence="2 3">DSM 26575</strain>
    </source>
</reference>
<dbReference type="AlphaFoldDB" id="A0A7W6CW59"/>
<dbReference type="EMBL" id="JACIDW010000002">
    <property type="protein sequence ID" value="MBB3963486.1"/>
    <property type="molecule type" value="Genomic_DNA"/>
</dbReference>
<proteinExistence type="predicted"/>
<feature type="region of interest" description="Disordered" evidence="1">
    <location>
        <begin position="42"/>
        <end position="61"/>
    </location>
</feature>
<feature type="region of interest" description="Disordered" evidence="1">
    <location>
        <begin position="1"/>
        <end position="28"/>
    </location>
</feature>
<dbReference type="Pfam" id="PF10948">
    <property type="entry name" value="DUF2635"/>
    <property type="match status" value="1"/>
</dbReference>
<dbReference type="RefSeq" id="WP_183899194.1">
    <property type="nucleotide sequence ID" value="NZ_JACIDW010000002.1"/>
</dbReference>
<evidence type="ECO:0000256" key="1">
    <source>
        <dbReference type="SAM" id="MobiDB-lite"/>
    </source>
</evidence>
<dbReference type="InterPro" id="IPR024400">
    <property type="entry name" value="DUF2635"/>
</dbReference>
<protein>
    <recommendedName>
        <fullName evidence="4">DUF2635 domain-containing protein</fullName>
    </recommendedName>
</protein>